<dbReference type="EMBL" id="MU006567">
    <property type="protein sequence ID" value="KAF2748972.1"/>
    <property type="molecule type" value="Genomic_DNA"/>
</dbReference>
<protein>
    <submittedName>
        <fullName evidence="1">Uncharacterized protein</fullName>
    </submittedName>
</protein>
<organism evidence="1 2">
    <name type="scientific">Sporormia fimetaria CBS 119925</name>
    <dbReference type="NCBI Taxonomy" id="1340428"/>
    <lineage>
        <taxon>Eukaryota</taxon>
        <taxon>Fungi</taxon>
        <taxon>Dikarya</taxon>
        <taxon>Ascomycota</taxon>
        <taxon>Pezizomycotina</taxon>
        <taxon>Dothideomycetes</taxon>
        <taxon>Pleosporomycetidae</taxon>
        <taxon>Pleosporales</taxon>
        <taxon>Sporormiaceae</taxon>
        <taxon>Sporormia</taxon>
    </lineage>
</organism>
<sequence length="186" mass="20709">MSNAQSNCNGTALRHSTTEAVKKHFGDVPVGTLLLCFRITYLDAYYWRGHFKRRTLAGIGANDMTTSSRGCSTRSHAATPCPRYGRASLLPCLRRGDGLNTPSALRGELTGLLGIVLEAPLTQLRHAVYERQLPPSKGTFELIRPATVWSEPKQFEIDEDASFTLEPKAGHLFRTVQILWRVSRHT</sequence>
<evidence type="ECO:0000313" key="2">
    <source>
        <dbReference type="Proteomes" id="UP000799440"/>
    </source>
</evidence>
<proteinExistence type="predicted"/>
<keyword evidence="2" id="KW-1185">Reference proteome</keyword>
<reference evidence="1" key="1">
    <citation type="journal article" date="2020" name="Stud. Mycol.">
        <title>101 Dothideomycetes genomes: a test case for predicting lifestyles and emergence of pathogens.</title>
        <authorList>
            <person name="Haridas S."/>
            <person name="Albert R."/>
            <person name="Binder M."/>
            <person name="Bloem J."/>
            <person name="Labutti K."/>
            <person name="Salamov A."/>
            <person name="Andreopoulos B."/>
            <person name="Baker S."/>
            <person name="Barry K."/>
            <person name="Bills G."/>
            <person name="Bluhm B."/>
            <person name="Cannon C."/>
            <person name="Castanera R."/>
            <person name="Culley D."/>
            <person name="Daum C."/>
            <person name="Ezra D."/>
            <person name="Gonzalez J."/>
            <person name="Henrissat B."/>
            <person name="Kuo A."/>
            <person name="Liang C."/>
            <person name="Lipzen A."/>
            <person name="Lutzoni F."/>
            <person name="Magnuson J."/>
            <person name="Mondo S."/>
            <person name="Nolan M."/>
            <person name="Ohm R."/>
            <person name="Pangilinan J."/>
            <person name="Park H.-J."/>
            <person name="Ramirez L."/>
            <person name="Alfaro M."/>
            <person name="Sun H."/>
            <person name="Tritt A."/>
            <person name="Yoshinaga Y."/>
            <person name="Zwiers L.-H."/>
            <person name="Turgeon B."/>
            <person name="Goodwin S."/>
            <person name="Spatafora J."/>
            <person name="Crous P."/>
            <person name="Grigoriev I."/>
        </authorList>
    </citation>
    <scope>NUCLEOTIDE SEQUENCE</scope>
    <source>
        <strain evidence="1">CBS 119925</strain>
    </source>
</reference>
<dbReference type="AlphaFoldDB" id="A0A6A6VEB9"/>
<gene>
    <name evidence="1" type="ORF">M011DRAFT_320409</name>
</gene>
<name>A0A6A6VEB9_9PLEO</name>
<accession>A0A6A6VEB9</accession>
<dbReference type="Proteomes" id="UP000799440">
    <property type="component" value="Unassembled WGS sequence"/>
</dbReference>
<evidence type="ECO:0000313" key="1">
    <source>
        <dbReference type="EMBL" id="KAF2748972.1"/>
    </source>
</evidence>